<protein>
    <submittedName>
        <fullName evidence="1">Uncharacterized protein</fullName>
    </submittedName>
</protein>
<proteinExistence type="predicted"/>
<name>A0A1V0ABQ5_9ACTN</name>
<dbReference type="KEGG" id="noa:BKM31_44645"/>
<evidence type="ECO:0000313" key="2">
    <source>
        <dbReference type="Proteomes" id="UP000190797"/>
    </source>
</evidence>
<keyword evidence="2" id="KW-1185">Reference proteome</keyword>
<accession>A0A1V0ABQ5</accession>
<organism evidence="1 2">
    <name type="scientific">[Actinomadura] parvosata subsp. kistnae</name>
    <dbReference type="NCBI Taxonomy" id="1909395"/>
    <lineage>
        <taxon>Bacteria</taxon>
        <taxon>Bacillati</taxon>
        <taxon>Actinomycetota</taxon>
        <taxon>Actinomycetes</taxon>
        <taxon>Streptosporangiales</taxon>
        <taxon>Streptosporangiaceae</taxon>
        <taxon>Nonomuraea</taxon>
    </lineage>
</organism>
<reference evidence="2" key="1">
    <citation type="journal article" date="2017" name="Med. Chem. Commun.">
        <title>Nonomuraea sp. ATCC 55076 harbours the largest actinomycete chromosome to date and the kistamicin biosynthetic gene cluster.</title>
        <authorList>
            <person name="Nazari B."/>
            <person name="Forneris C.C."/>
            <person name="Gibson M.I."/>
            <person name="Moon K."/>
            <person name="Schramma K.R."/>
            <person name="Seyedsayamdost M.R."/>
        </authorList>
    </citation>
    <scope>NUCLEOTIDE SEQUENCE [LARGE SCALE GENOMIC DNA]</scope>
    <source>
        <strain evidence="2">ATCC 55076</strain>
    </source>
</reference>
<evidence type="ECO:0000313" key="1">
    <source>
        <dbReference type="EMBL" id="AQZ67613.1"/>
    </source>
</evidence>
<dbReference type="AlphaFoldDB" id="A0A1V0ABQ5"/>
<dbReference type="EMBL" id="CP017717">
    <property type="protein sequence ID" value="AQZ67613.1"/>
    <property type="molecule type" value="Genomic_DNA"/>
</dbReference>
<gene>
    <name evidence="1" type="ORF">BKM31_44645</name>
</gene>
<dbReference type="Proteomes" id="UP000190797">
    <property type="component" value="Chromosome"/>
</dbReference>
<sequence length="74" mass="8132">MSQAGNFRSVNHGGIHYLTVTEEILHLKVEAPKLPGCVGGLILELGKRLTQFVYLLCSSSGRHLGCHKPFLVRC</sequence>